<comment type="caution">
    <text evidence="1">The sequence shown here is derived from an EMBL/GenBank/DDBJ whole genome shotgun (WGS) entry which is preliminary data.</text>
</comment>
<protein>
    <recommendedName>
        <fullName evidence="2">Sialidase domain-containing protein</fullName>
    </recommendedName>
</protein>
<organism evidence="1">
    <name type="scientific">marine sediment metagenome</name>
    <dbReference type="NCBI Taxonomy" id="412755"/>
    <lineage>
        <taxon>unclassified sequences</taxon>
        <taxon>metagenomes</taxon>
        <taxon>ecological metagenomes</taxon>
    </lineage>
</organism>
<accession>A0A0F9I7W3</accession>
<reference evidence="1" key="1">
    <citation type="journal article" date="2015" name="Nature">
        <title>Complex archaea that bridge the gap between prokaryotes and eukaryotes.</title>
        <authorList>
            <person name="Spang A."/>
            <person name="Saw J.H."/>
            <person name="Jorgensen S.L."/>
            <person name="Zaremba-Niedzwiedzka K."/>
            <person name="Martijn J."/>
            <person name="Lind A.E."/>
            <person name="van Eijk R."/>
            <person name="Schleper C."/>
            <person name="Guy L."/>
            <person name="Ettema T.J."/>
        </authorList>
    </citation>
    <scope>NUCLEOTIDE SEQUENCE</scope>
</reference>
<name>A0A0F9I7W3_9ZZZZ</name>
<dbReference type="SUPFAM" id="SSF50939">
    <property type="entry name" value="Sialidases"/>
    <property type="match status" value="1"/>
</dbReference>
<gene>
    <name evidence="1" type="ORF">LCGC14_1692830</name>
</gene>
<proteinExistence type="predicted"/>
<dbReference type="EMBL" id="LAZR01014829">
    <property type="protein sequence ID" value="KKM15754.1"/>
    <property type="molecule type" value="Genomic_DNA"/>
</dbReference>
<evidence type="ECO:0000313" key="1">
    <source>
        <dbReference type="EMBL" id="KKM15754.1"/>
    </source>
</evidence>
<dbReference type="InterPro" id="IPR036278">
    <property type="entry name" value="Sialidase_sf"/>
</dbReference>
<evidence type="ECO:0008006" key="2">
    <source>
        <dbReference type="Google" id="ProtNLM"/>
    </source>
</evidence>
<sequence length="403" mass="43587">MADVAVETAADGNLNVQAIRLGPVWTDKDTGYLVFIDATFDVVYRKTTDAGVTWANAVLIDATSATCVDIWFDKWTPSDTGTIIHIWWMESATDLIHYRSLDTSDDSLGTDVTVFTGSTFDAAGRLQAVLSGTKAVGGNLYVQFWGDNDGEQDFYRSTDTGANWTNRLTGGDGNAADSVLCLPDDDSADNQDMVMIYWDRSADEISIKKYDNSADTWGETSISGSMVDNNQIMQMSAVVRHSDGHIIVAAWNSIDLTTSDLQVWDITLATPTITAKTDVVTNADDCLAAALFIDQNNDDLYCAYLGNEDGSQVLFTTVTAFYKKSTDGGGVWGSQAAYQEGTEDDEKYISAGHSTPGAAAGRFEPVFFNDDLNDLFVNKVNSVEITVGAAATRRYSLTTLGVG</sequence>
<dbReference type="AlphaFoldDB" id="A0A0F9I7W3"/>